<name>A0A813IUH3_POLGL</name>
<feature type="compositionally biased region" description="Polar residues" evidence="1">
    <location>
        <begin position="112"/>
        <end position="121"/>
    </location>
</feature>
<reference evidence="2" key="1">
    <citation type="submission" date="2021-02" db="EMBL/GenBank/DDBJ databases">
        <authorList>
            <person name="Dougan E. K."/>
            <person name="Rhodes N."/>
            <person name="Thang M."/>
            <person name="Chan C."/>
        </authorList>
    </citation>
    <scope>NUCLEOTIDE SEQUENCE</scope>
</reference>
<gene>
    <name evidence="2" type="ORF">PGLA2088_LOCUS12322</name>
</gene>
<feature type="region of interest" description="Disordered" evidence="1">
    <location>
        <begin position="99"/>
        <end position="125"/>
    </location>
</feature>
<dbReference type="AlphaFoldDB" id="A0A813IUH3"/>
<evidence type="ECO:0000256" key="1">
    <source>
        <dbReference type="SAM" id="MobiDB-lite"/>
    </source>
</evidence>
<dbReference type="Proteomes" id="UP000626109">
    <property type="component" value="Unassembled WGS sequence"/>
</dbReference>
<accession>A0A813IUH3</accession>
<protein>
    <submittedName>
        <fullName evidence="2">Uncharacterized protein</fullName>
    </submittedName>
</protein>
<evidence type="ECO:0000313" key="3">
    <source>
        <dbReference type="Proteomes" id="UP000626109"/>
    </source>
</evidence>
<comment type="caution">
    <text evidence="2">The sequence shown here is derived from an EMBL/GenBank/DDBJ whole genome shotgun (WGS) entry which is preliminary data.</text>
</comment>
<evidence type="ECO:0000313" key="2">
    <source>
        <dbReference type="EMBL" id="CAE8656666.1"/>
    </source>
</evidence>
<proteinExistence type="predicted"/>
<dbReference type="EMBL" id="CAJNNW010014500">
    <property type="protein sequence ID" value="CAE8656666.1"/>
    <property type="molecule type" value="Genomic_DNA"/>
</dbReference>
<organism evidence="2 3">
    <name type="scientific">Polarella glacialis</name>
    <name type="common">Dinoflagellate</name>
    <dbReference type="NCBI Taxonomy" id="89957"/>
    <lineage>
        <taxon>Eukaryota</taxon>
        <taxon>Sar</taxon>
        <taxon>Alveolata</taxon>
        <taxon>Dinophyceae</taxon>
        <taxon>Suessiales</taxon>
        <taxon>Suessiaceae</taxon>
        <taxon>Polarella</taxon>
    </lineage>
</organism>
<sequence length="156" mass="15970">MAASGSCVPTVTTSLRVRQSGYASGDRLEVHEAGRHSSAASPVKLSGALDLLSLGPARRPKIHGRGPATLGTCKHLLLWRASPPASAFRVDGGSRTKVTSVATPVEKGPTVNPASSNSSAAHQPAMPGLRDLPLHRLRQVALAPSRGSRLGGACSG</sequence>